<name>A0AAW1UF96_9CUCU</name>
<evidence type="ECO:0000313" key="2">
    <source>
        <dbReference type="Proteomes" id="UP001431783"/>
    </source>
</evidence>
<organism evidence="1 2">
    <name type="scientific">Henosepilachna vigintioctopunctata</name>
    <dbReference type="NCBI Taxonomy" id="420089"/>
    <lineage>
        <taxon>Eukaryota</taxon>
        <taxon>Metazoa</taxon>
        <taxon>Ecdysozoa</taxon>
        <taxon>Arthropoda</taxon>
        <taxon>Hexapoda</taxon>
        <taxon>Insecta</taxon>
        <taxon>Pterygota</taxon>
        <taxon>Neoptera</taxon>
        <taxon>Endopterygota</taxon>
        <taxon>Coleoptera</taxon>
        <taxon>Polyphaga</taxon>
        <taxon>Cucujiformia</taxon>
        <taxon>Coccinelloidea</taxon>
        <taxon>Coccinellidae</taxon>
        <taxon>Epilachninae</taxon>
        <taxon>Epilachnini</taxon>
        <taxon>Henosepilachna</taxon>
    </lineage>
</organism>
<proteinExistence type="predicted"/>
<gene>
    <name evidence="1" type="ORF">WA026_003657</name>
</gene>
<reference evidence="1 2" key="1">
    <citation type="submission" date="2023-03" db="EMBL/GenBank/DDBJ databases">
        <title>Genome insight into feeding habits of ladybird beetles.</title>
        <authorList>
            <person name="Li H.-S."/>
            <person name="Huang Y.-H."/>
            <person name="Pang H."/>
        </authorList>
    </citation>
    <scope>NUCLEOTIDE SEQUENCE [LARGE SCALE GENOMIC DNA]</scope>
    <source>
        <strain evidence="1">SYSU_2023b</strain>
        <tissue evidence="1">Whole body</tissue>
    </source>
</reference>
<feature type="non-terminal residue" evidence="1">
    <location>
        <position position="1"/>
    </location>
</feature>
<feature type="non-terminal residue" evidence="1">
    <location>
        <position position="70"/>
    </location>
</feature>
<dbReference type="EMBL" id="JARQZJ010000061">
    <property type="protein sequence ID" value="KAK9878822.1"/>
    <property type="molecule type" value="Genomic_DNA"/>
</dbReference>
<sequence length="70" mass="7796">NPSSSSLALSETGSLDRAKAAYERRKKTQLLDCDNIQVTGRVENTRVNPDHLIEDILKNTNLEPVDDEAE</sequence>
<evidence type="ECO:0000313" key="1">
    <source>
        <dbReference type="EMBL" id="KAK9878822.1"/>
    </source>
</evidence>
<accession>A0AAW1UF96</accession>
<protein>
    <submittedName>
        <fullName evidence="1">Uncharacterized protein</fullName>
    </submittedName>
</protein>
<comment type="caution">
    <text evidence="1">The sequence shown here is derived from an EMBL/GenBank/DDBJ whole genome shotgun (WGS) entry which is preliminary data.</text>
</comment>
<dbReference type="AlphaFoldDB" id="A0AAW1UF96"/>
<keyword evidence="2" id="KW-1185">Reference proteome</keyword>
<dbReference type="Proteomes" id="UP001431783">
    <property type="component" value="Unassembled WGS sequence"/>
</dbReference>